<keyword evidence="9 10" id="KW-0624">Polysaccharide degradation</keyword>
<keyword evidence="5" id="KW-0732">Signal</keyword>
<evidence type="ECO:0000256" key="9">
    <source>
        <dbReference type="ARBA" id="ARBA00023326"/>
    </source>
</evidence>
<protein>
    <recommendedName>
        <fullName evidence="10">Endo-chitosanase</fullName>
        <ecNumber evidence="10">3.2.1.132</ecNumber>
    </recommendedName>
</protein>
<dbReference type="PANTHER" id="PTHR42061">
    <property type="entry name" value="ENDO-CHITOSANASE"/>
    <property type="match status" value="1"/>
</dbReference>
<dbReference type="GO" id="GO:0016977">
    <property type="term" value="F:chitosanase activity"/>
    <property type="evidence" value="ECO:0007669"/>
    <property type="project" value="UniProtKB-EC"/>
</dbReference>
<keyword evidence="4" id="KW-0964">Secreted</keyword>
<evidence type="ECO:0000256" key="3">
    <source>
        <dbReference type="ARBA" id="ARBA00007799"/>
    </source>
</evidence>
<dbReference type="InterPro" id="IPR009939">
    <property type="entry name" value="Chitosanase_fungal"/>
</dbReference>
<gene>
    <name evidence="11" type="ORF">FOXB_11297</name>
</gene>
<keyword evidence="7" id="KW-0119">Carbohydrate metabolism</keyword>
<reference evidence="11" key="1">
    <citation type="journal article" date="2012" name="Mol. Plant Microbe Interact.">
        <title>A highly conserved effector in Fusarium oxysporum is required for full virulence on Arabidopsis.</title>
        <authorList>
            <person name="Thatcher L.F."/>
            <person name="Gardiner D.M."/>
            <person name="Kazan K."/>
            <person name="Manners J."/>
        </authorList>
    </citation>
    <scope>NUCLEOTIDE SEQUENCE [LARGE SCALE GENOMIC DNA]</scope>
    <source>
        <strain evidence="11">Fo5176</strain>
    </source>
</reference>
<accession>F9FY15</accession>
<comment type="function">
    <text evidence="10">Chitosanase catalyzing the endo-type cleavage of chitosan, the deacylated form of chitin. Chitosanase may be crucial in the degradation of the deacetylated portion of chitin in the fungal cell wall.</text>
</comment>
<dbReference type="EMBL" id="AFQF01002870">
    <property type="protein sequence ID" value="EGU78186.1"/>
    <property type="molecule type" value="Genomic_DNA"/>
</dbReference>
<evidence type="ECO:0000256" key="2">
    <source>
        <dbReference type="ARBA" id="ARBA00004613"/>
    </source>
</evidence>
<keyword evidence="8 10" id="KW-0326">Glycosidase</keyword>
<proteinExistence type="inferred from homology"/>
<dbReference type="AlphaFoldDB" id="F9FY15"/>
<comment type="catalytic activity">
    <reaction evidence="1 10">
        <text>Endohydrolysis of beta-(1-&gt;4)-linkages between D-glucosamine residues in a partly acetylated chitosan.</text>
        <dbReference type="EC" id="3.2.1.132"/>
    </reaction>
</comment>
<dbReference type="Pfam" id="PF07335">
    <property type="entry name" value="Glyco_hydro_75"/>
    <property type="match status" value="1"/>
</dbReference>
<evidence type="ECO:0000256" key="4">
    <source>
        <dbReference type="ARBA" id="ARBA00022525"/>
    </source>
</evidence>
<dbReference type="PANTHER" id="PTHR42061:SF9">
    <property type="entry name" value="ENDO-CHITOSANASE"/>
    <property type="match status" value="1"/>
</dbReference>
<evidence type="ECO:0000256" key="5">
    <source>
        <dbReference type="ARBA" id="ARBA00022729"/>
    </source>
</evidence>
<comment type="similarity">
    <text evidence="3 10">Belongs to the glycosyl hydrolase 75 family.</text>
</comment>
<evidence type="ECO:0000256" key="7">
    <source>
        <dbReference type="ARBA" id="ARBA00023277"/>
    </source>
</evidence>
<keyword evidence="6 10" id="KW-0378">Hydrolase</keyword>
<evidence type="ECO:0000313" key="11">
    <source>
        <dbReference type="EMBL" id="EGU78186.1"/>
    </source>
</evidence>
<dbReference type="GO" id="GO:0005576">
    <property type="term" value="C:extracellular region"/>
    <property type="evidence" value="ECO:0007669"/>
    <property type="project" value="UniProtKB-SubCell"/>
</dbReference>
<comment type="caution">
    <text evidence="11">The sequence shown here is derived from an EMBL/GenBank/DDBJ whole genome shotgun (WGS) entry which is preliminary data.</text>
</comment>
<evidence type="ECO:0000256" key="6">
    <source>
        <dbReference type="ARBA" id="ARBA00022801"/>
    </source>
</evidence>
<evidence type="ECO:0000256" key="1">
    <source>
        <dbReference type="ARBA" id="ARBA00000405"/>
    </source>
</evidence>
<comment type="subcellular location">
    <subcellularLocation>
        <location evidence="2 10">Secreted</location>
    </subcellularLocation>
</comment>
<dbReference type="OrthoDB" id="4756206at2759"/>
<evidence type="ECO:0000256" key="10">
    <source>
        <dbReference type="RuleBase" id="RU361208"/>
    </source>
</evidence>
<evidence type="ECO:0000256" key="8">
    <source>
        <dbReference type="ARBA" id="ARBA00023295"/>
    </source>
</evidence>
<dbReference type="PaxDb" id="5507-FOXG_02920P0"/>
<dbReference type="GO" id="GO:0000272">
    <property type="term" value="P:polysaccharide catabolic process"/>
    <property type="evidence" value="ECO:0007669"/>
    <property type="project" value="UniProtKB-KW"/>
</dbReference>
<dbReference type="EC" id="3.2.1.132" evidence="10"/>
<name>F9FY15_FUSOF</name>
<organism evidence="11">
    <name type="scientific">Fusarium oxysporum (strain Fo5176)</name>
    <name type="common">Fusarium vascular wilt</name>
    <dbReference type="NCBI Taxonomy" id="660025"/>
    <lineage>
        <taxon>Eukaryota</taxon>
        <taxon>Fungi</taxon>
        <taxon>Dikarya</taxon>
        <taxon>Ascomycota</taxon>
        <taxon>Pezizomycotina</taxon>
        <taxon>Sordariomycetes</taxon>
        <taxon>Hypocreomycetidae</taxon>
        <taxon>Hypocreales</taxon>
        <taxon>Nectriaceae</taxon>
        <taxon>Fusarium</taxon>
        <taxon>Fusarium oxysporum species complex</taxon>
    </lineage>
</organism>
<sequence>MEAIAEMLSGHKAYLGSHLYQASSSLTPDTKAAMHSYTIITTLTLSTAASAYQLPQNLKSIYDNHKAGSCSNRLSERFPEGARYCGDIPGAVFLKGSDGNYDNMDIDCDGANNHAGACSNDPTGQGETAFKDTVNQYGISDLDANVHPYVVFGNEGASPSFDPQQHGLKPLSVMAVHYGIWGDTNGGTSTGEASISLAELCFPNQGLNGDMGHGEKDVLYLAFKGDEAVPGKNGADWKATSRANFSKSIRALGDKLVAKL</sequence>